<evidence type="ECO:0000313" key="1">
    <source>
        <dbReference type="EMBL" id="KAJ6976236.1"/>
    </source>
</evidence>
<organism evidence="1 2">
    <name type="scientific">Populus alba x Populus x berolinensis</name>
    <dbReference type="NCBI Taxonomy" id="444605"/>
    <lineage>
        <taxon>Eukaryota</taxon>
        <taxon>Viridiplantae</taxon>
        <taxon>Streptophyta</taxon>
        <taxon>Embryophyta</taxon>
        <taxon>Tracheophyta</taxon>
        <taxon>Spermatophyta</taxon>
        <taxon>Magnoliopsida</taxon>
        <taxon>eudicotyledons</taxon>
        <taxon>Gunneridae</taxon>
        <taxon>Pentapetalae</taxon>
        <taxon>rosids</taxon>
        <taxon>fabids</taxon>
        <taxon>Malpighiales</taxon>
        <taxon>Salicaceae</taxon>
        <taxon>Saliceae</taxon>
        <taxon>Populus</taxon>
    </lineage>
</organism>
<accession>A0AAD6Q284</accession>
<evidence type="ECO:0000313" key="2">
    <source>
        <dbReference type="Proteomes" id="UP001164929"/>
    </source>
</evidence>
<dbReference type="EMBL" id="JAQIZT010000013">
    <property type="protein sequence ID" value="KAJ6976236.1"/>
    <property type="molecule type" value="Genomic_DNA"/>
</dbReference>
<reference evidence="1" key="1">
    <citation type="journal article" date="2023" name="Mol. Ecol. Resour.">
        <title>Chromosome-level genome assembly of a triploid poplar Populus alba 'Berolinensis'.</title>
        <authorList>
            <person name="Chen S."/>
            <person name="Yu Y."/>
            <person name="Wang X."/>
            <person name="Wang S."/>
            <person name="Zhang T."/>
            <person name="Zhou Y."/>
            <person name="He R."/>
            <person name="Meng N."/>
            <person name="Wang Y."/>
            <person name="Liu W."/>
            <person name="Liu Z."/>
            <person name="Liu J."/>
            <person name="Guo Q."/>
            <person name="Huang H."/>
            <person name="Sederoff R.R."/>
            <person name="Wang G."/>
            <person name="Qu G."/>
            <person name="Chen S."/>
        </authorList>
    </citation>
    <scope>NUCLEOTIDE SEQUENCE</scope>
    <source>
        <strain evidence="1">SC-2020</strain>
    </source>
</reference>
<protein>
    <submittedName>
        <fullName evidence="1">Uncharacterized protein</fullName>
    </submittedName>
</protein>
<gene>
    <name evidence="1" type="ORF">NC653_031932</name>
</gene>
<comment type="caution">
    <text evidence="1">The sequence shown here is derived from an EMBL/GenBank/DDBJ whole genome shotgun (WGS) entry which is preliminary data.</text>
</comment>
<dbReference type="Proteomes" id="UP001164929">
    <property type="component" value="Chromosome 13"/>
</dbReference>
<keyword evidence="2" id="KW-1185">Reference proteome</keyword>
<proteinExistence type="predicted"/>
<sequence length="158" mass="19223">MSSWSTSEGPFLAYAYHFFWLVGSTNSWHRVVWEQWSLLVLYDGWPCRLWAMIKSWLRMDKSMRTLHSALCWLHPKKKSMEPRMRRVSLGKMVYLIWEERNRRVFEGKTRGVNIAFRRFQLLFYIIFHFHRRITHFCKLADGSCNGLVRVFQSFYSAW</sequence>
<dbReference type="AlphaFoldDB" id="A0AAD6Q284"/>
<name>A0AAD6Q284_9ROSI</name>